<sequence length="72" mass="8337">MALKRNSGKCRKKKIERLGHHKKTENHVKTSSRNNWQVCCAYGAHIDKTDQAPVFIKRTSILQEVQFKVSDL</sequence>
<evidence type="ECO:0000256" key="1">
    <source>
        <dbReference type="SAM" id="MobiDB-lite"/>
    </source>
</evidence>
<comment type="caution">
    <text evidence="2">The sequence shown here is derived from an EMBL/GenBank/DDBJ whole genome shotgun (WGS) entry which is preliminary data.</text>
</comment>
<feature type="region of interest" description="Disordered" evidence="1">
    <location>
        <begin position="1"/>
        <end position="30"/>
    </location>
</feature>
<name>A0ABN8S354_9CNID</name>
<evidence type="ECO:0000313" key="2">
    <source>
        <dbReference type="EMBL" id="CAH3184587.1"/>
    </source>
</evidence>
<organism evidence="2 3">
    <name type="scientific">Porites lobata</name>
    <dbReference type="NCBI Taxonomy" id="104759"/>
    <lineage>
        <taxon>Eukaryota</taxon>
        <taxon>Metazoa</taxon>
        <taxon>Cnidaria</taxon>
        <taxon>Anthozoa</taxon>
        <taxon>Hexacorallia</taxon>
        <taxon>Scleractinia</taxon>
        <taxon>Fungiina</taxon>
        <taxon>Poritidae</taxon>
        <taxon>Porites</taxon>
    </lineage>
</organism>
<accession>A0ABN8S354</accession>
<feature type="compositionally biased region" description="Basic residues" evidence="1">
    <location>
        <begin position="1"/>
        <end position="24"/>
    </location>
</feature>
<proteinExistence type="predicted"/>
<dbReference type="EMBL" id="CALNXK010000393">
    <property type="protein sequence ID" value="CAH3184587.1"/>
    <property type="molecule type" value="Genomic_DNA"/>
</dbReference>
<keyword evidence="3" id="KW-1185">Reference proteome</keyword>
<dbReference type="Proteomes" id="UP001159405">
    <property type="component" value="Unassembled WGS sequence"/>
</dbReference>
<reference evidence="2 3" key="1">
    <citation type="submission" date="2022-05" db="EMBL/GenBank/DDBJ databases">
        <authorList>
            <consortium name="Genoscope - CEA"/>
            <person name="William W."/>
        </authorList>
    </citation>
    <scope>NUCLEOTIDE SEQUENCE [LARGE SCALE GENOMIC DNA]</scope>
</reference>
<protein>
    <submittedName>
        <fullName evidence="2">Uncharacterized protein</fullName>
    </submittedName>
</protein>
<gene>
    <name evidence="2" type="ORF">PLOB_00030640</name>
</gene>
<evidence type="ECO:0000313" key="3">
    <source>
        <dbReference type="Proteomes" id="UP001159405"/>
    </source>
</evidence>